<comment type="caution">
    <text evidence="11">The sequence shown here is derived from an EMBL/GenBank/DDBJ whole genome shotgun (WGS) entry which is preliminary data.</text>
</comment>
<dbReference type="InterPro" id="IPR045462">
    <property type="entry name" value="aa-tRNA-synth_I_cd-bd"/>
</dbReference>
<dbReference type="HAMAP" id="MF_00022">
    <property type="entry name" value="Glu_tRNA_synth_type1"/>
    <property type="match status" value="1"/>
</dbReference>
<evidence type="ECO:0000256" key="8">
    <source>
        <dbReference type="HAMAP-Rule" id="MF_00022"/>
    </source>
</evidence>
<organism evidence="11 12">
    <name type="scientific">Sphingomonas hengshuiensis</name>
    <dbReference type="NCBI Taxonomy" id="1609977"/>
    <lineage>
        <taxon>Bacteria</taxon>
        <taxon>Pseudomonadati</taxon>
        <taxon>Pseudomonadota</taxon>
        <taxon>Alphaproteobacteria</taxon>
        <taxon>Sphingomonadales</taxon>
        <taxon>Sphingomonadaceae</taxon>
        <taxon>Sphingomonas</taxon>
    </lineage>
</organism>
<name>A0A2W4ZBH0_9SPHN</name>
<dbReference type="GO" id="GO:0005737">
    <property type="term" value="C:cytoplasm"/>
    <property type="evidence" value="ECO:0007669"/>
    <property type="project" value="UniProtKB-SubCell"/>
</dbReference>
<dbReference type="GO" id="GO:0000049">
    <property type="term" value="F:tRNA binding"/>
    <property type="evidence" value="ECO:0007669"/>
    <property type="project" value="InterPro"/>
</dbReference>
<dbReference type="PANTHER" id="PTHR43311:SF2">
    <property type="entry name" value="GLUTAMATE--TRNA LIGASE, MITOCHONDRIAL-RELATED"/>
    <property type="match status" value="1"/>
</dbReference>
<comment type="catalytic activity">
    <reaction evidence="8">
        <text>tRNA(Glu) + L-glutamate + ATP = L-glutamyl-tRNA(Glu) + AMP + diphosphate</text>
        <dbReference type="Rhea" id="RHEA:23540"/>
        <dbReference type="Rhea" id="RHEA-COMP:9663"/>
        <dbReference type="Rhea" id="RHEA-COMP:9680"/>
        <dbReference type="ChEBI" id="CHEBI:29985"/>
        <dbReference type="ChEBI" id="CHEBI:30616"/>
        <dbReference type="ChEBI" id="CHEBI:33019"/>
        <dbReference type="ChEBI" id="CHEBI:78442"/>
        <dbReference type="ChEBI" id="CHEBI:78520"/>
        <dbReference type="ChEBI" id="CHEBI:456215"/>
        <dbReference type="EC" id="6.1.1.17"/>
    </reaction>
</comment>
<evidence type="ECO:0000313" key="12">
    <source>
        <dbReference type="Proteomes" id="UP000248614"/>
    </source>
</evidence>
<feature type="domain" description="Aminoacyl-tRNA synthetase class I anticodon-binding" evidence="10">
    <location>
        <begin position="363"/>
        <end position="438"/>
    </location>
</feature>
<protein>
    <recommendedName>
        <fullName evidence="8">Glutamate--tRNA ligase</fullName>
        <ecNumber evidence="8">6.1.1.17</ecNumber>
    </recommendedName>
    <alternativeName>
        <fullName evidence="8">Glutamyl-tRNA synthetase</fullName>
        <shortName evidence="8">GluRS</shortName>
    </alternativeName>
</protein>
<evidence type="ECO:0000256" key="6">
    <source>
        <dbReference type="ARBA" id="ARBA00022917"/>
    </source>
</evidence>
<comment type="function">
    <text evidence="8">Catalyzes the attachment of glutamate to tRNA(Glu) in a two-step reaction: glutamate is first activated by ATP to form Glu-AMP and then transferred to the acceptor end of tRNA(Glu).</text>
</comment>
<keyword evidence="4 8" id="KW-0547">Nucleotide-binding</keyword>
<dbReference type="GO" id="GO:0005524">
    <property type="term" value="F:ATP binding"/>
    <property type="evidence" value="ECO:0007669"/>
    <property type="project" value="UniProtKB-UniRule"/>
</dbReference>
<dbReference type="Proteomes" id="UP000248614">
    <property type="component" value="Unassembled WGS sequence"/>
</dbReference>
<dbReference type="SUPFAM" id="SSF48163">
    <property type="entry name" value="An anticodon-binding domain of class I aminoacyl-tRNA synthetases"/>
    <property type="match status" value="1"/>
</dbReference>
<dbReference type="Pfam" id="PF19269">
    <property type="entry name" value="Anticodon_2"/>
    <property type="match status" value="1"/>
</dbReference>
<dbReference type="InterPro" id="IPR014729">
    <property type="entry name" value="Rossmann-like_a/b/a_fold"/>
</dbReference>
<feature type="short sequence motif" description="'KMSKS' region" evidence="8">
    <location>
        <begin position="238"/>
        <end position="242"/>
    </location>
</feature>
<dbReference type="Pfam" id="PF00749">
    <property type="entry name" value="tRNA-synt_1c"/>
    <property type="match status" value="1"/>
</dbReference>
<evidence type="ECO:0000256" key="4">
    <source>
        <dbReference type="ARBA" id="ARBA00022741"/>
    </source>
</evidence>
<feature type="domain" description="Glutamyl/glutaminyl-tRNA synthetase class Ib catalytic" evidence="9">
    <location>
        <begin position="3"/>
        <end position="301"/>
    </location>
</feature>
<evidence type="ECO:0000259" key="9">
    <source>
        <dbReference type="Pfam" id="PF00749"/>
    </source>
</evidence>
<dbReference type="EMBL" id="QFNF01000016">
    <property type="protein sequence ID" value="PZO77892.1"/>
    <property type="molecule type" value="Genomic_DNA"/>
</dbReference>
<dbReference type="InterPro" id="IPR000924">
    <property type="entry name" value="Glu/Gln-tRNA-synth"/>
</dbReference>
<dbReference type="GO" id="GO:0004818">
    <property type="term" value="F:glutamate-tRNA ligase activity"/>
    <property type="evidence" value="ECO:0007669"/>
    <property type="project" value="UniProtKB-UniRule"/>
</dbReference>
<keyword evidence="2 8" id="KW-0963">Cytoplasm</keyword>
<dbReference type="InterPro" id="IPR020058">
    <property type="entry name" value="Glu/Gln-tRNA-synth_Ib_cat-dom"/>
</dbReference>
<proteinExistence type="inferred from homology"/>
<dbReference type="Gene3D" id="1.10.10.350">
    <property type="match status" value="1"/>
</dbReference>
<dbReference type="AlphaFoldDB" id="A0A2W4ZBH0"/>
<dbReference type="PANTHER" id="PTHR43311">
    <property type="entry name" value="GLUTAMATE--TRNA LIGASE"/>
    <property type="match status" value="1"/>
</dbReference>
<dbReference type="InterPro" id="IPR004527">
    <property type="entry name" value="Glu-tRNA-ligase_bac/mito"/>
</dbReference>
<keyword evidence="3 8" id="KW-0436">Ligase</keyword>
<evidence type="ECO:0000256" key="7">
    <source>
        <dbReference type="ARBA" id="ARBA00023146"/>
    </source>
</evidence>
<evidence type="ECO:0000256" key="3">
    <source>
        <dbReference type="ARBA" id="ARBA00022598"/>
    </source>
</evidence>
<dbReference type="GO" id="GO:0006424">
    <property type="term" value="P:glutamyl-tRNA aminoacylation"/>
    <property type="evidence" value="ECO:0007669"/>
    <property type="project" value="UniProtKB-UniRule"/>
</dbReference>
<evidence type="ECO:0000256" key="5">
    <source>
        <dbReference type="ARBA" id="ARBA00022840"/>
    </source>
</evidence>
<keyword evidence="7 8" id="KW-0030">Aminoacyl-tRNA synthetase</keyword>
<dbReference type="InterPro" id="IPR020751">
    <property type="entry name" value="aa-tRNA-synth_I_codon-bd_sub2"/>
</dbReference>
<evidence type="ECO:0000313" key="11">
    <source>
        <dbReference type="EMBL" id="PZO77892.1"/>
    </source>
</evidence>
<reference evidence="11 12" key="1">
    <citation type="submission" date="2017-08" db="EMBL/GenBank/DDBJ databases">
        <title>Infants hospitalized years apart are colonized by the same room-sourced microbial strains.</title>
        <authorList>
            <person name="Brooks B."/>
            <person name="Olm M.R."/>
            <person name="Firek B.A."/>
            <person name="Baker R."/>
            <person name="Thomas B.C."/>
            <person name="Morowitz M.J."/>
            <person name="Banfield J.F."/>
        </authorList>
    </citation>
    <scope>NUCLEOTIDE SEQUENCE [LARGE SCALE GENOMIC DNA]</scope>
    <source>
        <strain evidence="11">S2_018_000_R3_110</strain>
    </source>
</reference>
<comment type="caution">
    <text evidence="8">Lacks conserved residue(s) required for the propagation of feature annotation.</text>
</comment>
<comment type="subunit">
    <text evidence="8">Monomer.</text>
</comment>
<feature type="binding site" evidence="8">
    <location>
        <position position="241"/>
    </location>
    <ligand>
        <name>ATP</name>
        <dbReference type="ChEBI" id="CHEBI:30616"/>
    </ligand>
</feature>
<dbReference type="InterPro" id="IPR008925">
    <property type="entry name" value="aa_tRNA-synth_I_cd-bd_sf"/>
</dbReference>
<keyword evidence="5 8" id="KW-0067">ATP-binding</keyword>
<gene>
    <name evidence="8" type="primary">gltX</name>
    <name evidence="11" type="ORF">DI632_08195</name>
</gene>
<evidence type="ECO:0000256" key="1">
    <source>
        <dbReference type="ARBA" id="ARBA00007894"/>
    </source>
</evidence>
<dbReference type="EC" id="6.1.1.17" evidence="8"/>
<comment type="subcellular location">
    <subcellularLocation>
        <location evidence="8">Cytoplasm</location>
    </subcellularLocation>
</comment>
<evidence type="ECO:0000259" key="10">
    <source>
        <dbReference type="Pfam" id="PF19269"/>
    </source>
</evidence>
<feature type="short sequence motif" description="'HIGH' region" evidence="8">
    <location>
        <begin position="8"/>
        <end position="18"/>
    </location>
</feature>
<keyword evidence="6 8" id="KW-0648">Protein biosynthesis</keyword>
<accession>A0A2W4ZBH0</accession>
<dbReference type="PROSITE" id="PS00178">
    <property type="entry name" value="AA_TRNA_LIGASE_I"/>
    <property type="match status" value="1"/>
</dbReference>
<dbReference type="PRINTS" id="PR00987">
    <property type="entry name" value="TRNASYNTHGLU"/>
</dbReference>
<dbReference type="InterPro" id="IPR001412">
    <property type="entry name" value="aa-tRNA-synth_I_CS"/>
</dbReference>
<dbReference type="SUPFAM" id="SSF52374">
    <property type="entry name" value="Nucleotidylyl transferase"/>
    <property type="match status" value="1"/>
</dbReference>
<sequence length="439" mass="48041">MTVTRFAPSPTGFLHIGNLRTALHNWMFARARGGRFLLRIDDTDAQRSEERFVDAIRADLAWLGLVPDGEERQSARFDRYEAVFAGMVANGRIYPAYETPEELDLRRKILAGRGLPPVYDRAALTLTDGDRARLEGEGRRPHWRFRLEAAPIVWDDMVRGPQKFDGALLSDPVVRRADGSWLYLLPSVIDDADMGVTHVVRGEDHVSNTAMQMQMFNAMEATPPAFAHEALLVGSEGKLSKRLGSLGVAHFREQGIEPEAVVALLARLGTSDPVEAAVDPAPLIAAFDFGRFGRAPARFDESELAQVNARIVHQLPYARVAAALPGGMDAAAWDAVRGNIARIDEAGAWWRVVTGPVEKAPVAEEDRAFLTRAAAVAADLPWADPWAELTGALKAETGRKGKALFLPLRRALTGMDHGPDMAALLPLIGRERAIARLAT</sequence>
<comment type="similarity">
    <text evidence="1 8">Belongs to the class-I aminoacyl-tRNA synthetase family. Glutamate--tRNA ligase type 1 subfamily.</text>
</comment>
<evidence type="ECO:0000256" key="2">
    <source>
        <dbReference type="ARBA" id="ARBA00022490"/>
    </source>
</evidence>
<dbReference type="Gene3D" id="3.40.50.620">
    <property type="entry name" value="HUPs"/>
    <property type="match status" value="1"/>
</dbReference>
<dbReference type="InterPro" id="IPR049940">
    <property type="entry name" value="GluQ/Sye"/>
</dbReference>